<dbReference type="InterPro" id="IPR007148">
    <property type="entry name" value="SSU_processome_Utp12"/>
</dbReference>
<feature type="compositionally biased region" description="Low complexity" evidence="4">
    <location>
        <begin position="141"/>
        <end position="155"/>
    </location>
</feature>
<evidence type="ECO:0000259" key="5">
    <source>
        <dbReference type="Pfam" id="PF04003"/>
    </source>
</evidence>
<dbReference type="Pfam" id="PF04003">
    <property type="entry name" value="Utp12"/>
    <property type="match status" value="1"/>
</dbReference>
<dbReference type="InterPro" id="IPR052414">
    <property type="entry name" value="U3_snoRNA-assoc_WDR"/>
</dbReference>
<proteinExistence type="inferred from homology"/>
<feature type="compositionally biased region" description="Acidic residues" evidence="4">
    <location>
        <begin position="122"/>
        <end position="140"/>
    </location>
</feature>
<evidence type="ECO:0000256" key="2">
    <source>
        <dbReference type="ARBA" id="ARBA00023242"/>
    </source>
</evidence>
<feature type="domain" description="Small-subunit processome Utp12" evidence="5">
    <location>
        <begin position="2"/>
        <end position="84"/>
    </location>
</feature>
<evidence type="ECO:0000313" key="6">
    <source>
        <dbReference type="EMBL" id="CAE0616862.1"/>
    </source>
</evidence>
<dbReference type="PANTHER" id="PTHR44267:SF1">
    <property type="entry name" value="WD REPEAT-CONTAINING PROTEIN 43"/>
    <property type="match status" value="1"/>
</dbReference>
<dbReference type="GO" id="GO:0005730">
    <property type="term" value="C:nucleolus"/>
    <property type="evidence" value="ECO:0007669"/>
    <property type="project" value="TreeGrafter"/>
</dbReference>
<evidence type="ECO:0000256" key="1">
    <source>
        <dbReference type="ARBA" id="ARBA00004123"/>
    </source>
</evidence>
<dbReference type="GO" id="GO:0000462">
    <property type="term" value="P:maturation of SSU-rRNA from tricistronic rRNA transcript (SSU-rRNA, 5.8S rRNA, LSU-rRNA)"/>
    <property type="evidence" value="ECO:0007669"/>
    <property type="project" value="TreeGrafter"/>
</dbReference>
<evidence type="ECO:0000256" key="4">
    <source>
        <dbReference type="SAM" id="MobiDB-lite"/>
    </source>
</evidence>
<gene>
    <name evidence="6" type="ORF">OMAR00292_LOCUS2738</name>
</gene>
<feature type="region of interest" description="Disordered" evidence="4">
    <location>
        <begin position="90"/>
        <end position="155"/>
    </location>
</feature>
<accession>A0A7S3UJC9</accession>
<evidence type="ECO:0000256" key="3">
    <source>
        <dbReference type="ARBA" id="ARBA00038335"/>
    </source>
</evidence>
<dbReference type="PANTHER" id="PTHR44267">
    <property type="entry name" value="WD REPEAT-CONTAINING PROTEIN 43"/>
    <property type="match status" value="1"/>
</dbReference>
<reference evidence="6" key="1">
    <citation type="submission" date="2021-01" db="EMBL/GenBank/DDBJ databases">
        <authorList>
            <person name="Corre E."/>
            <person name="Pelletier E."/>
            <person name="Niang G."/>
            <person name="Scheremetjew M."/>
            <person name="Finn R."/>
            <person name="Kale V."/>
            <person name="Holt S."/>
            <person name="Cochrane G."/>
            <person name="Meng A."/>
            <person name="Brown T."/>
            <person name="Cohen L."/>
        </authorList>
    </citation>
    <scope>NUCLEOTIDE SEQUENCE</scope>
    <source>
        <strain evidence="6">CCMP1795</strain>
    </source>
</reference>
<keyword evidence="2" id="KW-0539">Nucleus</keyword>
<comment type="similarity">
    <text evidence="3">Belongs to the UTP5 family.</text>
</comment>
<sequence>MTVKELSATEAIDFIQALAHGIEKSPTAATLSVQWIKAALLAHASFIMSQPKAKQQLQPVQALLKAKLSNRDALLRVRGNLEALTISREHAQREGQKSVLELQEPLIDYQEGDEKVVVPEEGSSDEDEDEAKNNDDDGEFSGDFSGDLSDLGDLS</sequence>
<protein>
    <recommendedName>
        <fullName evidence="5">Small-subunit processome Utp12 domain-containing protein</fullName>
    </recommendedName>
</protein>
<comment type="subcellular location">
    <subcellularLocation>
        <location evidence="1">Nucleus</location>
    </subcellularLocation>
</comment>
<organism evidence="6">
    <name type="scientific">Oxyrrhis marina</name>
    <name type="common">Dinoflagellate</name>
    <dbReference type="NCBI Taxonomy" id="2969"/>
    <lineage>
        <taxon>Eukaryota</taxon>
        <taxon>Sar</taxon>
        <taxon>Alveolata</taxon>
        <taxon>Dinophyceae</taxon>
        <taxon>Oxyrrhinales</taxon>
        <taxon>Oxyrrhinaceae</taxon>
        <taxon>Oxyrrhis</taxon>
    </lineage>
</organism>
<dbReference type="AlphaFoldDB" id="A0A7S3UJC9"/>
<name>A0A7S3UJC9_OXYMA</name>
<dbReference type="EMBL" id="HBIT01005547">
    <property type="protein sequence ID" value="CAE0616862.1"/>
    <property type="molecule type" value="Transcribed_RNA"/>
</dbReference>